<proteinExistence type="predicted"/>
<dbReference type="Gene3D" id="3.30.160.60">
    <property type="entry name" value="Classic Zinc Finger"/>
    <property type="match status" value="1"/>
</dbReference>
<keyword evidence="5" id="KW-0175">Coiled coil</keyword>
<feature type="domain" description="B box-type" evidence="8">
    <location>
        <begin position="145"/>
        <end position="186"/>
    </location>
</feature>
<evidence type="ECO:0000256" key="2">
    <source>
        <dbReference type="ARBA" id="ARBA00022771"/>
    </source>
</evidence>
<dbReference type="KEGG" id="pbi:103051988"/>
<dbReference type="Gene3D" id="3.30.40.10">
    <property type="entry name" value="Zinc/RING finger domain, C3HC4 (zinc finger)"/>
    <property type="match status" value="1"/>
</dbReference>
<feature type="compositionally biased region" description="Polar residues" evidence="6">
    <location>
        <begin position="849"/>
        <end position="862"/>
    </location>
</feature>
<dbReference type="OrthoDB" id="252722at2759"/>
<dbReference type="RefSeq" id="XP_007436399.1">
    <property type="nucleotide sequence ID" value="XM_007436337.3"/>
</dbReference>
<dbReference type="GO" id="GO:0008270">
    <property type="term" value="F:zinc ion binding"/>
    <property type="evidence" value="ECO:0007669"/>
    <property type="project" value="UniProtKB-KW"/>
</dbReference>
<feature type="coiled-coil region" evidence="5">
    <location>
        <begin position="232"/>
        <end position="270"/>
    </location>
</feature>
<sequence length="879" mass="97562">MEASLTCAVCLSLFEDPVTLPVCSHNFCRHCVVECLNQAASVAEPPSPSSVWWPSPRSRDPLQESPRAPGRASRDGGSISLLCPLCRKLCLVPSDGGASALPVNTTLAEVVKLFRAASSAKPSPEATAEEASSALAPQLAALGGLCEKHPGRPLQLYCRMCRRGGCGQCVSEDHHGVFHSVNLIDTVYQEEKLAFFSNVKKIRELQLKLMKEVSVSPKDEKDLMQNEEELIKTEFEKLCNVLQTRKKELLENLESQKKRKEKEHLIWKNMKEAHQKTVENVLIDCEKLLDECDPQRFLEIACNLNQRMKTQLDLMQMASGHEDQPECKQIQLDTKSIVKDILALTLTEVNLDVLKADIPSGNSEPSMSASPENKWEDKKTIQDMFCPVPGEDVLENGRNIPTQYMSVSATTKFRNMSHEELRYIHYMKREVNSDELQTETLNKRNTLPKFWFSKKAISGTGLFCLGAEANNQKKSKMQVLQRQSANRCSLSDSLGFTFKTQTPNFNFCRSDSALNILDTKDTQNDTKKTNLLENANRCLKTEKLLPTHVETYPSKTQFAFIAHPNVSQTAIQPKETSKPVSTGVTEHFSNSGANFAVSTASSFQKKKLVLSTSILENSKNKVCNIRNINGNISSAFSTTIAAAAAATTISTTTAISFKPNIVTGKHFSSPLLSENNCIQTTKLNISKQSSIPRSFFSNNCTSAGNTPCIHPFKEGFRNNETLIFPVVPFNKTQYAHNKSEFKSKHAFEKKCVSSRKNVPVYHEQKTLVCHSSLFSMDTCLKSQNDSILVPQQNIVCDSSASSTSVSIEHNEDSDVLESQPLPVQERRSPSILNETSCTPNSDPDVEDVSQVSTASDQSTASEYFSVAEDVTTQLETEHV</sequence>
<evidence type="ECO:0000256" key="5">
    <source>
        <dbReference type="SAM" id="Coils"/>
    </source>
</evidence>
<evidence type="ECO:0000256" key="4">
    <source>
        <dbReference type="PROSITE-ProRule" id="PRU00024"/>
    </source>
</evidence>
<dbReference type="InterPro" id="IPR027370">
    <property type="entry name" value="Znf-RING_euk"/>
</dbReference>
<feature type="compositionally biased region" description="Polar residues" evidence="6">
    <location>
        <begin position="830"/>
        <end position="841"/>
    </location>
</feature>
<dbReference type="AlphaFoldDB" id="A0A9F2WBV7"/>
<keyword evidence="2 4" id="KW-0863">Zinc-finger</keyword>
<dbReference type="PROSITE" id="PS50089">
    <property type="entry name" value="ZF_RING_2"/>
    <property type="match status" value="1"/>
</dbReference>
<evidence type="ECO:0000256" key="1">
    <source>
        <dbReference type="ARBA" id="ARBA00022723"/>
    </source>
</evidence>
<protein>
    <submittedName>
        <fullName evidence="10">Uncharacterized protein LOC103051988</fullName>
    </submittedName>
</protein>
<dbReference type="Proteomes" id="UP000695026">
    <property type="component" value="Unplaced"/>
</dbReference>
<evidence type="ECO:0000259" key="8">
    <source>
        <dbReference type="PROSITE" id="PS50119"/>
    </source>
</evidence>
<dbReference type="InterPro" id="IPR050143">
    <property type="entry name" value="TRIM/RBCC"/>
</dbReference>
<dbReference type="InterPro" id="IPR001841">
    <property type="entry name" value="Znf_RING"/>
</dbReference>
<dbReference type="SUPFAM" id="SSF57850">
    <property type="entry name" value="RING/U-box"/>
    <property type="match status" value="1"/>
</dbReference>
<name>A0A9F2WBV7_PYTBI</name>
<dbReference type="Pfam" id="PF00643">
    <property type="entry name" value="zf-B_box"/>
    <property type="match status" value="1"/>
</dbReference>
<reference evidence="10" key="1">
    <citation type="submission" date="2025-08" db="UniProtKB">
        <authorList>
            <consortium name="RefSeq"/>
        </authorList>
    </citation>
    <scope>IDENTIFICATION</scope>
    <source>
        <tissue evidence="10">Liver</tissue>
    </source>
</reference>
<feature type="region of interest" description="Disordered" evidence="6">
    <location>
        <begin position="43"/>
        <end position="75"/>
    </location>
</feature>
<evidence type="ECO:0000313" key="10">
    <source>
        <dbReference type="RefSeq" id="XP_007436399.1"/>
    </source>
</evidence>
<dbReference type="Gene3D" id="1.10.10.2360">
    <property type="match status" value="1"/>
</dbReference>
<evidence type="ECO:0000259" key="7">
    <source>
        <dbReference type="PROSITE" id="PS50089"/>
    </source>
</evidence>
<keyword evidence="9" id="KW-1185">Reference proteome</keyword>
<dbReference type="PROSITE" id="PS00518">
    <property type="entry name" value="ZF_RING_1"/>
    <property type="match status" value="1"/>
</dbReference>
<accession>A0A9F2WBV7</accession>
<dbReference type="Pfam" id="PF13445">
    <property type="entry name" value="zf-RING_UBOX"/>
    <property type="match status" value="1"/>
</dbReference>
<feature type="compositionally biased region" description="Polar residues" evidence="6">
    <location>
        <begin position="870"/>
        <end position="879"/>
    </location>
</feature>
<organism evidence="9 10">
    <name type="scientific">Python bivittatus</name>
    <name type="common">Burmese python</name>
    <name type="synonym">Python molurus bivittatus</name>
    <dbReference type="NCBI Taxonomy" id="176946"/>
    <lineage>
        <taxon>Eukaryota</taxon>
        <taxon>Metazoa</taxon>
        <taxon>Chordata</taxon>
        <taxon>Craniata</taxon>
        <taxon>Vertebrata</taxon>
        <taxon>Euteleostomi</taxon>
        <taxon>Lepidosauria</taxon>
        <taxon>Squamata</taxon>
        <taxon>Bifurcata</taxon>
        <taxon>Unidentata</taxon>
        <taxon>Episquamata</taxon>
        <taxon>Toxicofera</taxon>
        <taxon>Serpentes</taxon>
        <taxon>Henophidia</taxon>
        <taxon>Pythonidae</taxon>
        <taxon>Python</taxon>
    </lineage>
</organism>
<dbReference type="SUPFAM" id="SSF57845">
    <property type="entry name" value="B-box zinc-binding domain"/>
    <property type="match status" value="1"/>
</dbReference>
<feature type="compositionally biased region" description="Low complexity" evidence="6">
    <location>
        <begin position="43"/>
        <end position="56"/>
    </location>
</feature>
<evidence type="ECO:0000256" key="6">
    <source>
        <dbReference type="SAM" id="MobiDB-lite"/>
    </source>
</evidence>
<keyword evidence="3" id="KW-0862">Zinc</keyword>
<dbReference type="OMA" id="DECDPQR"/>
<dbReference type="InterPro" id="IPR017907">
    <property type="entry name" value="Znf_RING_CS"/>
</dbReference>
<feature type="region of interest" description="Disordered" evidence="6">
    <location>
        <begin position="806"/>
        <end position="879"/>
    </location>
</feature>
<feature type="domain" description="RING-type" evidence="7">
    <location>
        <begin position="7"/>
        <end position="87"/>
    </location>
</feature>
<dbReference type="PANTHER" id="PTHR24103">
    <property type="entry name" value="E3 UBIQUITIN-PROTEIN LIGASE TRIM"/>
    <property type="match status" value="1"/>
</dbReference>
<evidence type="ECO:0000256" key="3">
    <source>
        <dbReference type="ARBA" id="ARBA00022833"/>
    </source>
</evidence>
<dbReference type="InterPro" id="IPR013083">
    <property type="entry name" value="Znf_RING/FYVE/PHD"/>
</dbReference>
<gene>
    <name evidence="10" type="primary">LOC103051988</name>
</gene>
<dbReference type="GeneID" id="103051988"/>
<dbReference type="SMART" id="SM00184">
    <property type="entry name" value="RING"/>
    <property type="match status" value="1"/>
</dbReference>
<dbReference type="PROSITE" id="PS50119">
    <property type="entry name" value="ZF_BBOX"/>
    <property type="match status" value="1"/>
</dbReference>
<keyword evidence="1" id="KW-0479">Metal-binding</keyword>
<dbReference type="InterPro" id="IPR000315">
    <property type="entry name" value="Znf_B-box"/>
</dbReference>
<evidence type="ECO:0000313" key="9">
    <source>
        <dbReference type="Proteomes" id="UP000695026"/>
    </source>
</evidence>